<dbReference type="PANTHER" id="PTHR34385">
    <property type="entry name" value="D-ALANYL-D-ALANINE CARBOXYPEPTIDASE"/>
    <property type="match status" value="1"/>
</dbReference>
<dbReference type="SUPFAM" id="SSF55166">
    <property type="entry name" value="Hedgehog/DD-peptidase"/>
    <property type="match status" value="1"/>
</dbReference>
<dbReference type="Gene3D" id="3.30.1380.10">
    <property type="match status" value="1"/>
</dbReference>
<reference evidence="4" key="1">
    <citation type="submission" date="2021-02" db="EMBL/GenBank/DDBJ databases">
        <authorList>
            <person name="Nowell W R."/>
        </authorList>
    </citation>
    <scope>NUCLEOTIDE SEQUENCE</scope>
</reference>
<sequence length="546" mass="59002">MGIPLIVVFSALIGQIASVAIYQQCGGEGYSGPTACDFGLQCYRKSYWYSSCQTSCPKTWECETYIEREDDDNDTAKAWDQCGGQGFDGLSLCPFGFQCVARSIWYSQCRTDCPTGWSCMDPVDSTTPIAVTVPTTPFIIEEPTTGLFTIEEMTTTGFVTGNTLGKIVKRASVAIYQQCGGEGYSGPTACDFGLQCYRKSYWYSSCQTSCPKTWECETYIEREDDDNDTAKAWDQCGGQGFDGLSLCPFGFQCVARSIWYSQCRTDCPTGWSCMDPVDSTTPIAVTVPTTPFIIEEPTTGLFTIEEMTTTGFVTGNTLGKIVKRAISPRTSCTVSGQSGVCKDTKTCGGTTHAGYCPGASNIQCCIEGSSSGNGLCGSYVDSTVSSIKGNNDVTYQVVKIKKEHLSNQASYSLAADQSDNTMTTSTACAFDKMVSAAAAAGVKITIASGFRTIARQNYFWNCYQTKLCNNGNLAAKPGSSNHGKGIALDLNTDCGKQTGSKPSCDGSAVYQWLYNNGHKYGFTRTVQSEPWHWEFRGIGVQPASFS</sequence>
<dbReference type="InterPro" id="IPR000254">
    <property type="entry name" value="CBD"/>
</dbReference>
<dbReference type="SUPFAM" id="SSF57180">
    <property type="entry name" value="Cellulose-binding domain"/>
    <property type="match status" value="4"/>
</dbReference>
<keyword evidence="1 2" id="KW-0732">Signal</keyword>
<dbReference type="PROSITE" id="PS51164">
    <property type="entry name" value="CBM1_2"/>
    <property type="match status" value="4"/>
</dbReference>
<feature type="signal peptide" evidence="2">
    <location>
        <begin position="1"/>
        <end position="18"/>
    </location>
</feature>
<feature type="domain" description="CBM1" evidence="3">
    <location>
        <begin position="17"/>
        <end position="53"/>
    </location>
</feature>
<dbReference type="PROSITE" id="PS00562">
    <property type="entry name" value="CBM1_1"/>
    <property type="match status" value="2"/>
</dbReference>
<feature type="domain" description="CBM1" evidence="3">
    <location>
        <begin position="228"/>
        <end position="264"/>
    </location>
</feature>
<dbReference type="PANTHER" id="PTHR34385:SF1">
    <property type="entry name" value="PEPTIDOGLYCAN L-ALANYL-D-GLUTAMATE ENDOPEPTIDASE CWLK"/>
    <property type="match status" value="1"/>
</dbReference>
<dbReference type="Pfam" id="PF02557">
    <property type="entry name" value="VanY"/>
    <property type="match status" value="1"/>
</dbReference>
<dbReference type="GO" id="GO:0030248">
    <property type="term" value="F:cellulose binding"/>
    <property type="evidence" value="ECO:0007669"/>
    <property type="project" value="InterPro"/>
</dbReference>
<dbReference type="EMBL" id="CAJNOQ010002714">
    <property type="protein sequence ID" value="CAF0974570.1"/>
    <property type="molecule type" value="Genomic_DNA"/>
</dbReference>
<feature type="chain" id="PRO_5036410053" description="CBM1 domain-containing protein" evidence="2">
    <location>
        <begin position="19"/>
        <end position="546"/>
    </location>
</feature>
<accession>A0A814EZY6</accession>
<dbReference type="InterPro" id="IPR035971">
    <property type="entry name" value="CBD_sf"/>
</dbReference>
<dbReference type="EMBL" id="CAJOBC010002714">
    <property type="protein sequence ID" value="CAF3747440.1"/>
    <property type="molecule type" value="Genomic_DNA"/>
</dbReference>
<evidence type="ECO:0000313" key="6">
    <source>
        <dbReference type="Proteomes" id="UP000663829"/>
    </source>
</evidence>
<evidence type="ECO:0000256" key="1">
    <source>
        <dbReference type="ARBA" id="ARBA00022729"/>
    </source>
</evidence>
<organism evidence="4 6">
    <name type="scientific">Didymodactylos carnosus</name>
    <dbReference type="NCBI Taxonomy" id="1234261"/>
    <lineage>
        <taxon>Eukaryota</taxon>
        <taxon>Metazoa</taxon>
        <taxon>Spiralia</taxon>
        <taxon>Gnathifera</taxon>
        <taxon>Rotifera</taxon>
        <taxon>Eurotatoria</taxon>
        <taxon>Bdelloidea</taxon>
        <taxon>Philodinida</taxon>
        <taxon>Philodinidae</taxon>
        <taxon>Didymodactylos</taxon>
    </lineage>
</organism>
<dbReference type="InterPro" id="IPR052179">
    <property type="entry name" value="DD-CPase-like"/>
</dbReference>
<dbReference type="OrthoDB" id="2251794at2759"/>
<dbReference type="SMART" id="SM00236">
    <property type="entry name" value="fCBD"/>
    <property type="match status" value="4"/>
</dbReference>
<dbReference type="GO" id="GO:0005975">
    <property type="term" value="P:carbohydrate metabolic process"/>
    <property type="evidence" value="ECO:0007669"/>
    <property type="project" value="InterPro"/>
</dbReference>
<dbReference type="GO" id="GO:0008233">
    <property type="term" value="F:peptidase activity"/>
    <property type="evidence" value="ECO:0007669"/>
    <property type="project" value="InterPro"/>
</dbReference>
<feature type="domain" description="CBM1" evidence="3">
    <location>
        <begin position="74"/>
        <end position="110"/>
    </location>
</feature>
<evidence type="ECO:0000259" key="3">
    <source>
        <dbReference type="PROSITE" id="PS51164"/>
    </source>
</evidence>
<evidence type="ECO:0000256" key="2">
    <source>
        <dbReference type="SAM" id="SignalP"/>
    </source>
</evidence>
<dbReference type="CDD" id="cd14814">
    <property type="entry name" value="Peptidase_M15"/>
    <property type="match status" value="1"/>
</dbReference>
<dbReference type="GO" id="GO:0005576">
    <property type="term" value="C:extracellular region"/>
    <property type="evidence" value="ECO:0007669"/>
    <property type="project" value="InterPro"/>
</dbReference>
<dbReference type="AlphaFoldDB" id="A0A814EZY6"/>
<evidence type="ECO:0000313" key="4">
    <source>
        <dbReference type="EMBL" id="CAF0974570.1"/>
    </source>
</evidence>
<dbReference type="Proteomes" id="UP000663829">
    <property type="component" value="Unassembled WGS sequence"/>
</dbReference>
<dbReference type="InterPro" id="IPR003709">
    <property type="entry name" value="VanY-like_core_dom"/>
</dbReference>
<dbReference type="Pfam" id="PF00734">
    <property type="entry name" value="CBM_1"/>
    <property type="match status" value="4"/>
</dbReference>
<dbReference type="Proteomes" id="UP000681722">
    <property type="component" value="Unassembled WGS sequence"/>
</dbReference>
<evidence type="ECO:0000313" key="5">
    <source>
        <dbReference type="EMBL" id="CAF3747440.1"/>
    </source>
</evidence>
<dbReference type="GO" id="GO:0006508">
    <property type="term" value="P:proteolysis"/>
    <property type="evidence" value="ECO:0007669"/>
    <property type="project" value="InterPro"/>
</dbReference>
<name>A0A814EZY6_9BILA</name>
<dbReference type="InterPro" id="IPR009045">
    <property type="entry name" value="Zn_M74/Hedgehog-like"/>
</dbReference>
<gene>
    <name evidence="4" type="ORF">GPM918_LOCUS12418</name>
    <name evidence="5" type="ORF">SRO942_LOCUS12419</name>
</gene>
<feature type="domain" description="CBM1" evidence="3">
    <location>
        <begin position="171"/>
        <end position="207"/>
    </location>
</feature>
<protein>
    <recommendedName>
        <fullName evidence="3">CBM1 domain-containing protein</fullName>
    </recommendedName>
</protein>
<comment type="caution">
    <text evidence="4">The sequence shown here is derived from an EMBL/GenBank/DDBJ whole genome shotgun (WGS) entry which is preliminary data.</text>
</comment>
<proteinExistence type="predicted"/>
<keyword evidence="6" id="KW-1185">Reference proteome</keyword>